<dbReference type="Proteomes" id="UP000002059">
    <property type="component" value="Partially assembled WGS sequence"/>
</dbReference>
<dbReference type="GO" id="GO:0046464">
    <property type="term" value="P:acylglycerol catabolic process"/>
    <property type="evidence" value="ECO:0007669"/>
    <property type="project" value="TreeGrafter"/>
</dbReference>
<sequence length="297" mass="32670">MATVEFSSLAHSYNIPSSKYRYTYIYSPLATSTANPTILFLHGFPSSSYDRRHQIVYFIAQGDGVFVPDLLGYGQPGTAPIDGDDSVKLTQPTELANYKASTMVADLILLLDHEELSGHVHAMGHDIGCYLLSKLATITPRDRPVHDGEVCGIRVVWVSEFFVSEGAAGFIEKHVVSFFTLFYPSDADLRIEHLGPTGAVEKWLREDRKGLMAPYVTEKNINVDEGIAAKLDPILRQPVLVVSSKPGPLSPPGAVEQMKSFAANLTVKQVNAAGHRVLLEARDEINEVLLEVFERVS</sequence>
<dbReference type="PANTHER" id="PTHR43798">
    <property type="entry name" value="MONOACYLGLYCEROL LIPASE"/>
    <property type="match status" value="1"/>
</dbReference>
<dbReference type="InterPro" id="IPR050266">
    <property type="entry name" value="AB_hydrolase_sf"/>
</dbReference>
<organism evidence="2 3">
    <name type="scientific">Paracoccidioides lutzii (strain ATCC MYA-826 / Pb01)</name>
    <name type="common">Paracoccidioides brasiliensis</name>
    <dbReference type="NCBI Taxonomy" id="502779"/>
    <lineage>
        <taxon>Eukaryota</taxon>
        <taxon>Fungi</taxon>
        <taxon>Dikarya</taxon>
        <taxon>Ascomycota</taxon>
        <taxon>Pezizomycotina</taxon>
        <taxon>Eurotiomycetes</taxon>
        <taxon>Eurotiomycetidae</taxon>
        <taxon>Onygenales</taxon>
        <taxon>Ajellomycetaceae</taxon>
        <taxon>Paracoccidioides</taxon>
    </lineage>
</organism>
<reference evidence="2 3" key="1">
    <citation type="journal article" date="2011" name="PLoS Genet.">
        <title>Comparative genomic analysis of human fungal pathogens causing paracoccidioidomycosis.</title>
        <authorList>
            <person name="Desjardins C.A."/>
            <person name="Champion M.D."/>
            <person name="Holder J.W."/>
            <person name="Muszewska A."/>
            <person name="Goldberg J."/>
            <person name="Bailao A.M."/>
            <person name="Brigido M.M."/>
            <person name="Ferreira M.E."/>
            <person name="Garcia A.M."/>
            <person name="Grynberg M."/>
            <person name="Gujja S."/>
            <person name="Heiman D.I."/>
            <person name="Henn M.R."/>
            <person name="Kodira C.D."/>
            <person name="Leon-Narvaez H."/>
            <person name="Longo L.V."/>
            <person name="Ma L.J."/>
            <person name="Malavazi I."/>
            <person name="Matsuo A.L."/>
            <person name="Morais F.V."/>
            <person name="Pereira M."/>
            <person name="Rodriguez-Brito S."/>
            <person name="Sakthikumar S."/>
            <person name="Salem-Izacc S.M."/>
            <person name="Sykes S.M."/>
            <person name="Teixeira M.M."/>
            <person name="Vallejo M.C."/>
            <person name="Walter M.E."/>
            <person name="Yandava C."/>
            <person name="Young S."/>
            <person name="Zeng Q."/>
            <person name="Zucker J."/>
            <person name="Felipe M.S."/>
            <person name="Goldman G.H."/>
            <person name="Haas B.J."/>
            <person name="McEwen J.G."/>
            <person name="Nino-Vega G."/>
            <person name="Puccia R."/>
            <person name="San-Blas G."/>
            <person name="Soares C.M."/>
            <person name="Birren B.W."/>
            <person name="Cuomo C.A."/>
        </authorList>
    </citation>
    <scope>NUCLEOTIDE SEQUENCE [LARGE SCALE GENOMIC DNA]</scope>
    <source>
        <strain evidence="3">ATCC MYA-826 / Pb01</strain>
    </source>
</reference>
<evidence type="ECO:0000313" key="2">
    <source>
        <dbReference type="EMBL" id="EEH35058.2"/>
    </source>
</evidence>
<accession>C1H5Z5</accession>
<dbReference type="InterPro" id="IPR000639">
    <property type="entry name" value="Epox_hydrolase-like"/>
</dbReference>
<name>C1H5Z5_PARBA</name>
<gene>
    <name evidence="2" type="ORF">PAAG_06105</name>
</gene>
<dbReference type="SUPFAM" id="SSF53474">
    <property type="entry name" value="alpha/beta-Hydrolases"/>
    <property type="match status" value="1"/>
</dbReference>
<dbReference type="KEGG" id="pbl:PAAG_06105"/>
<feature type="domain" description="AB hydrolase-1" evidence="1">
    <location>
        <begin position="38"/>
        <end position="287"/>
    </location>
</feature>
<keyword evidence="3" id="KW-1185">Reference proteome</keyword>
<dbReference type="HOGENOM" id="CLU_020336_7_0_1"/>
<dbReference type="InterPro" id="IPR000073">
    <property type="entry name" value="AB_hydrolase_1"/>
</dbReference>
<dbReference type="PRINTS" id="PR00412">
    <property type="entry name" value="EPOXHYDRLASE"/>
</dbReference>
<dbReference type="Pfam" id="PF12697">
    <property type="entry name" value="Abhydrolase_6"/>
    <property type="match status" value="1"/>
</dbReference>
<dbReference type="PANTHER" id="PTHR43798:SF33">
    <property type="entry name" value="HYDROLASE, PUTATIVE (AFU_ORTHOLOGUE AFUA_2G14860)-RELATED"/>
    <property type="match status" value="1"/>
</dbReference>
<dbReference type="OMA" id="IEHLGPT"/>
<evidence type="ECO:0000313" key="3">
    <source>
        <dbReference type="Proteomes" id="UP000002059"/>
    </source>
</evidence>
<dbReference type="ESTHER" id="parba-c1h5z5">
    <property type="family name" value="Epoxide_hydrolase"/>
</dbReference>
<proteinExistence type="predicted"/>
<dbReference type="STRING" id="502779.C1H5Z5"/>
<dbReference type="EMBL" id="KN294008">
    <property type="protein sequence ID" value="EEH35058.2"/>
    <property type="molecule type" value="Genomic_DNA"/>
</dbReference>
<dbReference type="Gene3D" id="3.40.50.1820">
    <property type="entry name" value="alpha/beta hydrolase"/>
    <property type="match status" value="1"/>
</dbReference>
<dbReference type="eggNOG" id="KOG4178">
    <property type="taxonomic scope" value="Eukaryota"/>
</dbReference>
<dbReference type="GO" id="GO:0047372">
    <property type="term" value="F:monoacylglycerol lipase activity"/>
    <property type="evidence" value="ECO:0007669"/>
    <property type="project" value="TreeGrafter"/>
</dbReference>
<dbReference type="AlphaFoldDB" id="C1H5Z5"/>
<evidence type="ECO:0000259" key="1">
    <source>
        <dbReference type="Pfam" id="PF12697"/>
    </source>
</evidence>
<dbReference type="VEuPathDB" id="FungiDB:PAAG_06105"/>
<dbReference type="GeneID" id="9095128"/>
<dbReference type="OrthoDB" id="284184at2759"/>
<dbReference type="RefSeq" id="XP_015700017.1">
    <property type="nucleotide sequence ID" value="XM_015845791.1"/>
</dbReference>
<dbReference type="GO" id="GO:0016020">
    <property type="term" value="C:membrane"/>
    <property type="evidence" value="ECO:0007669"/>
    <property type="project" value="TreeGrafter"/>
</dbReference>
<dbReference type="InterPro" id="IPR029058">
    <property type="entry name" value="AB_hydrolase_fold"/>
</dbReference>
<protein>
    <recommendedName>
        <fullName evidence="1">AB hydrolase-1 domain-containing protein</fullName>
    </recommendedName>
</protein>